<keyword evidence="4" id="KW-0489">Methyltransferase</keyword>
<dbReference type="RefSeq" id="XP_013901873.1">
    <property type="nucleotide sequence ID" value="XM_014046419.1"/>
</dbReference>
<evidence type="ECO:0000256" key="2">
    <source>
        <dbReference type="ARBA" id="ARBA00004286"/>
    </source>
</evidence>
<dbReference type="OrthoDB" id="2422440at2759"/>
<dbReference type="STRING" id="145388.A0A0D2L7M2"/>
<feature type="domain" description="AWS" evidence="13">
    <location>
        <begin position="139"/>
        <end position="189"/>
    </location>
</feature>
<evidence type="ECO:0000256" key="8">
    <source>
        <dbReference type="ARBA" id="ARBA00022771"/>
    </source>
</evidence>
<dbReference type="GeneID" id="25737985"/>
<evidence type="ECO:0000256" key="11">
    <source>
        <dbReference type="SAM" id="MobiDB-lite"/>
    </source>
</evidence>
<dbReference type="InterPro" id="IPR006560">
    <property type="entry name" value="AWS_dom"/>
</dbReference>
<evidence type="ECO:0000256" key="5">
    <source>
        <dbReference type="ARBA" id="ARBA00022679"/>
    </source>
</evidence>
<evidence type="ECO:0000256" key="4">
    <source>
        <dbReference type="ARBA" id="ARBA00022603"/>
    </source>
</evidence>
<dbReference type="Gene3D" id="3.30.40.100">
    <property type="match status" value="1"/>
</dbReference>
<dbReference type="InterPro" id="IPR011124">
    <property type="entry name" value="Znf_CW"/>
</dbReference>
<dbReference type="GO" id="GO:0032259">
    <property type="term" value="P:methylation"/>
    <property type="evidence" value="ECO:0007669"/>
    <property type="project" value="UniProtKB-KW"/>
</dbReference>
<keyword evidence="5" id="KW-0808">Transferase</keyword>
<name>A0A0D2L7M2_9CHLO</name>
<evidence type="ECO:0000256" key="9">
    <source>
        <dbReference type="ARBA" id="ARBA00022833"/>
    </source>
</evidence>
<dbReference type="GO" id="GO:0008270">
    <property type="term" value="F:zinc ion binding"/>
    <property type="evidence" value="ECO:0007669"/>
    <property type="project" value="UniProtKB-KW"/>
</dbReference>
<keyword evidence="9" id="KW-0862">Zinc</keyword>
<dbReference type="Proteomes" id="UP000054498">
    <property type="component" value="Unassembled WGS sequence"/>
</dbReference>
<evidence type="ECO:0000313" key="15">
    <source>
        <dbReference type="Proteomes" id="UP000054498"/>
    </source>
</evidence>
<dbReference type="GO" id="GO:0005634">
    <property type="term" value="C:nucleus"/>
    <property type="evidence" value="ECO:0007669"/>
    <property type="project" value="UniProtKB-SubCell"/>
</dbReference>
<reference evidence="14 15" key="1">
    <citation type="journal article" date="2013" name="BMC Genomics">
        <title>Reconstruction of the lipid metabolism for the microalga Monoraphidium neglectum from its genome sequence reveals characteristics suitable for biofuel production.</title>
        <authorList>
            <person name="Bogen C."/>
            <person name="Al-Dilaimi A."/>
            <person name="Albersmeier A."/>
            <person name="Wichmann J."/>
            <person name="Grundmann M."/>
            <person name="Rupp O."/>
            <person name="Lauersen K.J."/>
            <person name="Blifernez-Klassen O."/>
            <person name="Kalinowski J."/>
            <person name="Goesmann A."/>
            <person name="Mussgnug J.H."/>
            <person name="Kruse O."/>
        </authorList>
    </citation>
    <scope>NUCLEOTIDE SEQUENCE [LARGE SCALE GENOMIC DNA]</scope>
    <source>
        <strain evidence="14 15">SAG 48.87</strain>
    </source>
</reference>
<proteinExistence type="predicted"/>
<dbReference type="InterPro" id="IPR001214">
    <property type="entry name" value="SET_dom"/>
</dbReference>
<dbReference type="Gene3D" id="2.170.270.10">
    <property type="entry name" value="SET domain"/>
    <property type="match status" value="1"/>
</dbReference>
<feature type="region of interest" description="Disordered" evidence="11">
    <location>
        <begin position="1"/>
        <end position="20"/>
    </location>
</feature>
<feature type="compositionally biased region" description="Low complexity" evidence="11">
    <location>
        <begin position="80"/>
        <end position="103"/>
    </location>
</feature>
<dbReference type="Pfam" id="PF07496">
    <property type="entry name" value="zf-CW"/>
    <property type="match status" value="1"/>
</dbReference>
<evidence type="ECO:0000259" key="13">
    <source>
        <dbReference type="PROSITE" id="PS51215"/>
    </source>
</evidence>
<dbReference type="SMART" id="SM00570">
    <property type="entry name" value="AWS"/>
    <property type="match status" value="1"/>
</dbReference>
<dbReference type="PROSITE" id="PS51050">
    <property type="entry name" value="ZF_CW"/>
    <property type="match status" value="1"/>
</dbReference>
<dbReference type="KEGG" id="mng:MNEG_5108"/>
<keyword evidence="8" id="KW-0863">Zinc-finger</keyword>
<gene>
    <name evidence="14" type="ORF">MNEG_5108</name>
</gene>
<keyword evidence="7" id="KW-0479">Metal-binding</keyword>
<comment type="subcellular location">
    <subcellularLocation>
        <location evidence="2">Chromosome</location>
    </subcellularLocation>
    <subcellularLocation>
        <location evidence="1">Nucleus</location>
    </subcellularLocation>
</comment>
<keyword evidence="10" id="KW-0539">Nucleus</keyword>
<dbReference type="InterPro" id="IPR046341">
    <property type="entry name" value="SET_dom_sf"/>
</dbReference>
<evidence type="ECO:0000256" key="7">
    <source>
        <dbReference type="ARBA" id="ARBA00022723"/>
    </source>
</evidence>
<dbReference type="AlphaFoldDB" id="A0A0D2L7M2"/>
<evidence type="ECO:0000256" key="3">
    <source>
        <dbReference type="ARBA" id="ARBA00022454"/>
    </source>
</evidence>
<dbReference type="InterPro" id="IPR050777">
    <property type="entry name" value="SET2_Histone-Lys_MeTrsfase"/>
</dbReference>
<evidence type="ECO:0000313" key="14">
    <source>
        <dbReference type="EMBL" id="KIZ02854.1"/>
    </source>
</evidence>
<dbReference type="GO" id="GO:0042054">
    <property type="term" value="F:histone methyltransferase activity"/>
    <property type="evidence" value="ECO:0007669"/>
    <property type="project" value="InterPro"/>
</dbReference>
<keyword evidence="3" id="KW-0158">Chromosome</keyword>
<keyword evidence="6" id="KW-0949">S-adenosyl-L-methionine</keyword>
<accession>A0A0D2L7M2</accession>
<organism evidence="14 15">
    <name type="scientific">Monoraphidium neglectum</name>
    <dbReference type="NCBI Taxonomy" id="145388"/>
    <lineage>
        <taxon>Eukaryota</taxon>
        <taxon>Viridiplantae</taxon>
        <taxon>Chlorophyta</taxon>
        <taxon>core chlorophytes</taxon>
        <taxon>Chlorophyceae</taxon>
        <taxon>CS clade</taxon>
        <taxon>Sphaeropleales</taxon>
        <taxon>Selenastraceae</taxon>
        <taxon>Monoraphidium</taxon>
    </lineage>
</organism>
<evidence type="ECO:0000256" key="10">
    <source>
        <dbReference type="ARBA" id="ARBA00023242"/>
    </source>
</evidence>
<dbReference type="SUPFAM" id="SSF82199">
    <property type="entry name" value="SET domain"/>
    <property type="match status" value="1"/>
</dbReference>
<evidence type="ECO:0000256" key="6">
    <source>
        <dbReference type="ARBA" id="ARBA00022691"/>
    </source>
</evidence>
<dbReference type="PROSITE" id="PS51215">
    <property type="entry name" value="AWS"/>
    <property type="match status" value="1"/>
</dbReference>
<feature type="region of interest" description="Disordered" evidence="11">
    <location>
        <begin position="80"/>
        <end position="113"/>
    </location>
</feature>
<dbReference type="PANTHER" id="PTHR22884">
    <property type="entry name" value="SET DOMAIN PROTEINS"/>
    <property type="match status" value="1"/>
</dbReference>
<keyword evidence="15" id="KW-1185">Reference proteome</keyword>
<evidence type="ECO:0000259" key="12">
    <source>
        <dbReference type="PROSITE" id="PS51050"/>
    </source>
</evidence>
<dbReference type="Pfam" id="PF17907">
    <property type="entry name" value="AWS"/>
    <property type="match status" value="1"/>
</dbReference>
<dbReference type="GO" id="GO:0005694">
    <property type="term" value="C:chromosome"/>
    <property type="evidence" value="ECO:0007669"/>
    <property type="project" value="UniProtKB-SubCell"/>
</dbReference>
<dbReference type="Pfam" id="PF00856">
    <property type="entry name" value="SET"/>
    <property type="match status" value="1"/>
</dbReference>
<feature type="domain" description="CW-type" evidence="12">
    <location>
        <begin position="14"/>
        <end position="67"/>
    </location>
</feature>
<dbReference type="EMBL" id="KK100964">
    <property type="protein sequence ID" value="KIZ02854.1"/>
    <property type="molecule type" value="Genomic_DNA"/>
</dbReference>
<sequence>MSASTASGAKEADEATMQPWVQCDRCSKWRRVPKSVVDSLGDDDAWYCDDNPDKAFASCEVPQELTDKEIDVDLQQAAALAAAGAPSPGKPQQPHQQQHGGAPHQHHPAPAPAGKLPAVWQLISDNLFSHRKRKVQDEDDIMVCQCPPPWRGGDGCGPNCLNRMLCIECTDDFCPCENHCTNQTFTRKQYAKLAVRRAGPKGFGLWAEQDIKAGQFIIEYIGEVLEEEEYLRRKDYYNSTGQRHYYFMNVGNGEVIDACRKVRPPWPAGQARRTPQRVGI</sequence>
<evidence type="ECO:0000256" key="1">
    <source>
        <dbReference type="ARBA" id="ARBA00004123"/>
    </source>
</evidence>
<protein>
    <submittedName>
        <fullName evidence="14">Uncharacterized protein</fullName>
    </submittedName>
</protein>